<sequence length="505" mass="56860">MAEQQRPSSLSQQLASNDSGISSTNTGLMDLRHRGPVRSSSMSTEDVPRVQKQRRDSTRSVTPSETRNSSRPSTNLFLSRASIRGADDGSIVDFASDESRWNSVPLVLALLPALAEFFFRDGSAFITDITLLILAATFLNWSVRLPWNWYRSAQAIRHQQSSKYYETIDGAQSREESEENTDEHASEDSNTHVPSEPKDQQQEKSSAASAASLELHIHELVALASCFIFPVAGTWLLHTIRSTLSRPSEGLVSNYNLTIFLLASEVRPCSHLLRMIQSRTLFLQRVVASSSPSYEEDGINSTKIRDLTKRLEELEAYIAKTAPTRLSLLSDSASQNQCQRPSSSSSQQDQHDFLPALTSQVTAEIRKALQPEIDALNRAVRRYEKRTAITNYQIETRFQNLESQIRDAVAVTPLPISERPDISHRNDLLFKLFAWAYAVFTFPVRTAMSLAYLPVRVALSVLRSFKVILLSDQRNSHNIARVELSPDRKSWVVRRPQKGKEKKLI</sequence>
<dbReference type="PANTHER" id="PTHR42032">
    <property type="entry name" value="YALI0E30679P"/>
    <property type="match status" value="1"/>
</dbReference>
<evidence type="ECO:0000313" key="3">
    <source>
        <dbReference type="Proteomes" id="UP000319663"/>
    </source>
</evidence>
<evidence type="ECO:0000313" key="2">
    <source>
        <dbReference type="EMBL" id="TQB71174.1"/>
    </source>
</evidence>
<dbReference type="EMBL" id="VIFY01000087">
    <property type="protein sequence ID" value="TQB71174.1"/>
    <property type="molecule type" value="Genomic_DNA"/>
</dbReference>
<feature type="compositionally biased region" description="Polar residues" evidence="1">
    <location>
        <begin position="59"/>
        <end position="73"/>
    </location>
</feature>
<dbReference type="STRING" id="5098.A0A507QRE3"/>
<feature type="compositionally biased region" description="Basic and acidic residues" evidence="1">
    <location>
        <begin position="182"/>
        <end position="202"/>
    </location>
</feature>
<protein>
    <submittedName>
        <fullName evidence="2">Uncharacterized protein</fullName>
    </submittedName>
</protein>
<dbReference type="OrthoDB" id="5422510at2759"/>
<name>A0A507QRE3_MONPU</name>
<gene>
    <name evidence="2" type="ORF">MPDQ_007764</name>
</gene>
<keyword evidence="3" id="KW-1185">Reference proteome</keyword>
<feature type="compositionally biased region" description="Polar residues" evidence="1">
    <location>
        <begin position="1"/>
        <end position="27"/>
    </location>
</feature>
<feature type="region of interest" description="Disordered" evidence="1">
    <location>
        <begin position="1"/>
        <end position="73"/>
    </location>
</feature>
<comment type="caution">
    <text evidence="2">The sequence shown here is derived from an EMBL/GenBank/DDBJ whole genome shotgun (WGS) entry which is preliminary data.</text>
</comment>
<feature type="compositionally biased region" description="Basic and acidic residues" evidence="1">
    <location>
        <begin position="46"/>
        <end position="58"/>
    </location>
</feature>
<dbReference type="PANTHER" id="PTHR42032:SF1">
    <property type="entry name" value="YALI0E30679P"/>
    <property type="match status" value="1"/>
</dbReference>
<reference evidence="2 3" key="1">
    <citation type="submission" date="2019-06" db="EMBL/GenBank/DDBJ databases">
        <title>Wine fermentation using esterase from Monascus purpureus.</title>
        <authorList>
            <person name="Geng C."/>
            <person name="Zhang Y."/>
        </authorList>
    </citation>
    <scope>NUCLEOTIDE SEQUENCE [LARGE SCALE GENOMIC DNA]</scope>
    <source>
        <strain evidence="2">HQ1</strain>
    </source>
</reference>
<feature type="region of interest" description="Disordered" evidence="1">
    <location>
        <begin position="330"/>
        <end position="351"/>
    </location>
</feature>
<dbReference type="AlphaFoldDB" id="A0A507QRE3"/>
<feature type="region of interest" description="Disordered" evidence="1">
    <location>
        <begin position="170"/>
        <end position="206"/>
    </location>
</feature>
<feature type="compositionally biased region" description="Low complexity" evidence="1">
    <location>
        <begin position="334"/>
        <end position="348"/>
    </location>
</feature>
<accession>A0A507QRE3</accession>
<organism evidence="2 3">
    <name type="scientific">Monascus purpureus</name>
    <name type="common">Red mold</name>
    <name type="synonym">Monascus anka</name>
    <dbReference type="NCBI Taxonomy" id="5098"/>
    <lineage>
        <taxon>Eukaryota</taxon>
        <taxon>Fungi</taxon>
        <taxon>Dikarya</taxon>
        <taxon>Ascomycota</taxon>
        <taxon>Pezizomycotina</taxon>
        <taxon>Eurotiomycetes</taxon>
        <taxon>Eurotiomycetidae</taxon>
        <taxon>Eurotiales</taxon>
        <taxon>Aspergillaceae</taxon>
        <taxon>Monascus</taxon>
    </lineage>
</organism>
<dbReference type="Proteomes" id="UP000319663">
    <property type="component" value="Unassembled WGS sequence"/>
</dbReference>
<proteinExistence type="predicted"/>
<evidence type="ECO:0000256" key="1">
    <source>
        <dbReference type="SAM" id="MobiDB-lite"/>
    </source>
</evidence>